<comment type="caution">
    <text evidence="4">The sequence shown here is derived from an EMBL/GenBank/DDBJ whole genome shotgun (WGS) entry which is preliminary data.</text>
</comment>
<protein>
    <submittedName>
        <fullName evidence="4">GNAT family N-acetyltransferase</fullName>
    </submittedName>
</protein>
<dbReference type="CDD" id="cd04301">
    <property type="entry name" value="NAT_SF"/>
    <property type="match status" value="1"/>
</dbReference>
<name>A0A4Y8IL85_9BACI</name>
<dbReference type="PROSITE" id="PS51186">
    <property type="entry name" value="GNAT"/>
    <property type="match status" value="1"/>
</dbReference>
<dbReference type="PANTHER" id="PTHR43877">
    <property type="entry name" value="AMINOALKYLPHOSPHONATE N-ACETYLTRANSFERASE-RELATED-RELATED"/>
    <property type="match status" value="1"/>
</dbReference>
<keyword evidence="2" id="KW-0012">Acyltransferase</keyword>
<feature type="domain" description="N-acetyltransferase" evidence="3">
    <location>
        <begin position="1"/>
        <end position="144"/>
    </location>
</feature>
<sequence>MIREATKEDVKALTLLMSELGYPTTEEKMTIRFKRIKSQSNYQTYVYEKDSRLVGMVGMFEAIRYESDDSYIRIVTMVVDSKFRGLGIGKELLIAAERWALERGASMISLNSGNREERQQAHEFYRHQGFKGTATGFYKKIKDA</sequence>
<dbReference type="Gene3D" id="3.40.630.30">
    <property type="match status" value="1"/>
</dbReference>
<evidence type="ECO:0000256" key="2">
    <source>
        <dbReference type="ARBA" id="ARBA00023315"/>
    </source>
</evidence>
<accession>A0A4Y8IL85</accession>
<dbReference type="InterPro" id="IPR000182">
    <property type="entry name" value="GNAT_dom"/>
</dbReference>
<evidence type="ECO:0000313" key="5">
    <source>
        <dbReference type="Proteomes" id="UP000297975"/>
    </source>
</evidence>
<evidence type="ECO:0000256" key="1">
    <source>
        <dbReference type="ARBA" id="ARBA00022679"/>
    </source>
</evidence>
<evidence type="ECO:0000313" key="4">
    <source>
        <dbReference type="EMBL" id="TFB21848.1"/>
    </source>
</evidence>
<dbReference type="RefSeq" id="WP_134339928.1">
    <property type="nucleotide sequence ID" value="NZ_SOPW01000007.1"/>
</dbReference>
<evidence type="ECO:0000259" key="3">
    <source>
        <dbReference type="PROSITE" id="PS51186"/>
    </source>
</evidence>
<dbReference type="OrthoDB" id="9797826at2"/>
<organism evidence="4 5">
    <name type="scientific">Filobacillus milosensis</name>
    <dbReference type="NCBI Taxonomy" id="94137"/>
    <lineage>
        <taxon>Bacteria</taxon>
        <taxon>Bacillati</taxon>
        <taxon>Bacillota</taxon>
        <taxon>Bacilli</taxon>
        <taxon>Bacillales</taxon>
        <taxon>Bacillaceae</taxon>
        <taxon>Filobacillus</taxon>
    </lineage>
</organism>
<dbReference type="Proteomes" id="UP000297975">
    <property type="component" value="Unassembled WGS sequence"/>
</dbReference>
<keyword evidence="5" id="KW-1185">Reference proteome</keyword>
<dbReference type="InterPro" id="IPR016181">
    <property type="entry name" value="Acyl_CoA_acyltransferase"/>
</dbReference>
<dbReference type="GO" id="GO:0016747">
    <property type="term" value="F:acyltransferase activity, transferring groups other than amino-acyl groups"/>
    <property type="evidence" value="ECO:0007669"/>
    <property type="project" value="InterPro"/>
</dbReference>
<dbReference type="PANTHER" id="PTHR43877:SF2">
    <property type="entry name" value="AMINOALKYLPHOSPHONATE N-ACETYLTRANSFERASE-RELATED"/>
    <property type="match status" value="1"/>
</dbReference>
<dbReference type="Pfam" id="PF00583">
    <property type="entry name" value="Acetyltransf_1"/>
    <property type="match status" value="1"/>
</dbReference>
<dbReference type="EMBL" id="SOPW01000007">
    <property type="protein sequence ID" value="TFB21848.1"/>
    <property type="molecule type" value="Genomic_DNA"/>
</dbReference>
<reference evidence="4 5" key="1">
    <citation type="submission" date="2019-03" db="EMBL/GenBank/DDBJ databases">
        <authorList>
            <person name="He R.-H."/>
        </authorList>
    </citation>
    <scope>NUCLEOTIDE SEQUENCE [LARGE SCALE GENOMIC DNA]</scope>
    <source>
        <strain evidence="5">SH 714</strain>
    </source>
</reference>
<dbReference type="SUPFAM" id="SSF55729">
    <property type="entry name" value="Acyl-CoA N-acyltransferases (Nat)"/>
    <property type="match status" value="1"/>
</dbReference>
<proteinExistence type="predicted"/>
<gene>
    <name evidence="4" type="ORF">E3U55_08125</name>
</gene>
<dbReference type="AlphaFoldDB" id="A0A4Y8IL85"/>
<keyword evidence="1 4" id="KW-0808">Transferase</keyword>
<dbReference type="InterPro" id="IPR050832">
    <property type="entry name" value="Bact_Acetyltransf"/>
</dbReference>